<proteinExistence type="predicted"/>
<reference evidence="2" key="1">
    <citation type="submission" date="2016-10" db="EMBL/GenBank/DDBJ databases">
        <authorList>
            <person name="Varghese N."/>
            <person name="Submissions S."/>
        </authorList>
    </citation>
    <scope>NUCLEOTIDE SEQUENCE [LARGE SCALE GENOMIC DNA]</scope>
    <source>
        <strain evidence="2">NLAE-zl-G277</strain>
    </source>
</reference>
<keyword evidence="2" id="KW-1185">Reference proteome</keyword>
<dbReference type="InterPro" id="IPR011256">
    <property type="entry name" value="Reg_factor_effector_dom_sf"/>
</dbReference>
<evidence type="ECO:0000313" key="1">
    <source>
        <dbReference type="EMBL" id="SET77926.1"/>
    </source>
</evidence>
<protein>
    <submittedName>
        <fullName evidence="1">Uncharacterized protein</fullName>
    </submittedName>
</protein>
<dbReference type="Proteomes" id="UP000198508">
    <property type="component" value="Unassembled WGS sequence"/>
</dbReference>
<dbReference type="AlphaFoldDB" id="A0A1I0H300"/>
<name>A0A1I0H300_9FIRM</name>
<sequence>MSFDYKKEYKYFYILQNKSSIVTVAKINCMAVRGKDNLSDENGECVASRSLLCDIAFTIVLPLDGFWFQNAITRIDYAHKGNFEFILFLSFVCLIS</sequence>
<dbReference type="RefSeq" id="WP_319638389.1">
    <property type="nucleotide sequence ID" value="NZ_CP176637.1"/>
</dbReference>
<dbReference type="STRING" id="460384.SAMN05216313_11453"/>
<accession>A0A1I0H300</accession>
<dbReference type="EMBL" id="FOIM01000014">
    <property type="protein sequence ID" value="SET77926.1"/>
    <property type="molecule type" value="Genomic_DNA"/>
</dbReference>
<gene>
    <name evidence="1" type="ORF">SAMN05216313_11453</name>
</gene>
<organism evidence="1 2">
    <name type="scientific">Enterocloster lavalensis</name>
    <dbReference type="NCBI Taxonomy" id="460384"/>
    <lineage>
        <taxon>Bacteria</taxon>
        <taxon>Bacillati</taxon>
        <taxon>Bacillota</taxon>
        <taxon>Clostridia</taxon>
        <taxon>Lachnospirales</taxon>
        <taxon>Lachnospiraceae</taxon>
        <taxon>Enterocloster</taxon>
    </lineage>
</organism>
<evidence type="ECO:0000313" key="2">
    <source>
        <dbReference type="Proteomes" id="UP000198508"/>
    </source>
</evidence>
<dbReference type="Gene3D" id="3.20.80.10">
    <property type="entry name" value="Regulatory factor, effector binding domain"/>
    <property type="match status" value="1"/>
</dbReference>